<dbReference type="Proteomes" id="UP000799766">
    <property type="component" value="Unassembled WGS sequence"/>
</dbReference>
<accession>A0A6A6NRN1</accession>
<feature type="transmembrane region" description="Helical" evidence="2">
    <location>
        <begin position="136"/>
        <end position="156"/>
    </location>
</feature>
<sequence length="200" mass="20540">MPPNQPQTTQIAHHTTQPQAAGPTLANPQAATAAATNTPATNAAPPIKQRTAPNPPPHAAISPEDQDASDIIASVTAALPTIYQASILLCLSLSILLSLAILFTHLPPVLPPLASVTLSAPALARAIDAHAALRPAVALIATLAAGAAAYEVLVVAPRRLIRRQPWPDDDDDNDDDAAAHAAAARRRLLAAVCGVVLVLV</sequence>
<dbReference type="EMBL" id="MU001691">
    <property type="protein sequence ID" value="KAF2454450.1"/>
    <property type="molecule type" value="Genomic_DNA"/>
</dbReference>
<evidence type="ECO:0000313" key="4">
    <source>
        <dbReference type="Proteomes" id="UP000799766"/>
    </source>
</evidence>
<evidence type="ECO:0000256" key="2">
    <source>
        <dbReference type="SAM" id="Phobius"/>
    </source>
</evidence>
<proteinExistence type="predicted"/>
<keyword evidence="2" id="KW-1133">Transmembrane helix</keyword>
<keyword evidence="2" id="KW-0812">Transmembrane</keyword>
<dbReference type="AlphaFoldDB" id="A0A6A6NRN1"/>
<keyword evidence="2" id="KW-0472">Membrane</keyword>
<evidence type="ECO:0000256" key="1">
    <source>
        <dbReference type="SAM" id="MobiDB-lite"/>
    </source>
</evidence>
<feature type="transmembrane region" description="Helical" evidence="2">
    <location>
        <begin position="87"/>
        <end position="106"/>
    </location>
</feature>
<protein>
    <submittedName>
        <fullName evidence="3">Uncharacterized protein</fullName>
    </submittedName>
</protein>
<feature type="compositionally biased region" description="Polar residues" evidence="1">
    <location>
        <begin position="1"/>
        <end position="19"/>
    </location>
</feature>
<feature type="compositionally biased region" description="Low complexity" evidence="1">
    <location>
        <begin position="23"/>
        <end position="46"/>
    </location>
</feature>
<gene>
    <name evidence="3" type="ORF">BDY21DRAFT_352908</name>
</gene>
<reference evidence="3" key="1">
    <citation type="journal article" date="2020" name="Stud. Mycol.">
        <title>101 Dothideomycetes genomes: a test case for predicting lifestyles and emergence of pathogens.</title>
        <authorList>
            <person name="Haridas S."/>
            <person name="Albert R."/>
            <person name="Binder M."/>
            <person name="Bloem J."/>
            <person name="Labutti K."/>
            <person name="Salamov A."/>
            <person name="Andreopoulos B."/>
            <person name="Baker S."/>
            <person name="Barry K."/>
            <person name="Bills G."/>
            <person name="Bluhm B."/>
            <person name="Cannon C."/>
            <person name="Castanera R."/>
            <person name="Culley D."/>
            <person name="Daum C."/>
            <person name="Ezra D."/>
            <person name="Gonzalez J."/>
            <person name="Henrissat B."/>
            <person name="Kuo A."/>
            <person name="Liang C."/>
            <person name="Lipzen A."/>
            <person name="Lutzoni F."/>
            <person name="Magnuson J."/>
            <person name="Mondo S."/>
            <person name="Nolan M."/>
            <person name="Ohm R."/>
            <person name="Pangilinan J."/>
            <person name="Park H.-J."/>
            <person name="Ramirez L."/>
            <person name="Alfaro M."/>
            <person name="Sun H."/>
            <person name="Tritt A."/>
            <person name="Yoshinaga Y."/>
            <person name="Zwiers L.-H."/>
            <person name="Turgeon B."/>
            <person name="Goodwin S."/>
            <person name="Spatafora J."/>
            <person name="Crous P."/>
            <person name="Grigoriev I."/>
        </authorList>
    </citation>
    <scope>NUCLEOTIDE SEQUENCE</scope>
    <source>
        <strain evidence="3">ATCC 16933</strain>
    </source>
</reference>
<evidence type="ECO:0000313" key="3">
    <source>
        <dbReference type="EMBL" id="KAF2454450.1"/>
    </source>
</evidence>
<feature type="region of interest" description="Disordered" evidence="1">
    <location>
        <begin position="1"/>
        <end position="65"/>
    </location>
</feature>
<keyword evidence="4" id="KW-1185">Reference proteome</keyword>
<name>A0A6A6NRN1_9PEZI</name>
<organism evidence="3 4">
    <name type="scientific">Lineolata rhizophorae</name>
    <dbReference type="NCBI Taxonomy" id="578093"/>
    <lineage>
        <taxon>Eukaryota</taxon>
        <taxon>Fungi</taxon>
        <taxon>Dikarya</taxon>
        <taxon>Ascomycota</taxon>
        <taxon>Pezizomycotina</taxon>
        <taxon>Dothideomycetes</taxon>
        <taxon>Dothideomycetes incertae sedis</taxon>
        <taxon>Lineolatales</taxon>
        <taxon>Lineolataceae</taxon>
        <taxon>Lineolata</taxon>
    </lineage>
</organism>